<organism evidence="1 2">
    <name type="scientific">Perkinsus olseni</name>
    <name type="common">Perkinsus atlanticus</name>
    <dbReference type="NCBI Taxonomy" id="32597"/>
    <lineage>
        <taxon>Eukaryota</taxon>
        <taxon>Sar</taxon>
        <taxon>Alveolata</taxon>
        <taxon>Perkinsozoa</taxon>
        <taxon>Perkinsea</taxon>
        <taxon>Perkinsida</taxon>
        <taxon>Perkinsidae</taxon>
        <taxon>Perkinsus</taxon>
    </lineage>
</organism>
<evidence type="ECO:0000313" key="1">
    <source>
        <dbReference type="EMBL" id="KAF4722577.1"/>
    </source>
</evidence>
<dbReference type="AlphaFoldDB" id="A0A7J6RPQ8"/>
<dbReference type="SUPFAM" id="SSF50630">
    <property type="entry name" value="Acid proteases"/>
    <property type="match status" value="1"/>
</dbReference>
<dbReference type="Gene3D" id="2.40.70.10">
    <property type="entry name" value="Acid Proteases"/>
    <property type="match status" value="1"/>
</dbReference>
<evidence type="ECO:0000313" key="2">
    <source>
        <dbReference type="Proteomes" id="UP000574390"/>
    </source>
</evidence>
<dbReference type="EMBL" id="JABANM010020596">
    <property type="protein sequence ID" value="KAF4722577.1"/>
    <property type="molecule type" value="Genomic_DNA"/>
</dbReference>
<proteinExistence type="predicted"/>
<name>A0A7J6RPQ8_PEROL</name>
<dbReference type="Proteomes" id="UP000574390">
    <property type="component" value="Unassembled WGS sequence"/>
</dbReference>
<sequence length="183" mass="20743">LVEDIGKKVEIALKNGSYNDEEIANLLRRDEKGVLFVKEEAFDYLPVLALRFGDATSSFLAKIPPEHYCVRYPETGELRPLVMYANASTREYPSILGTPFFRAYSVHVDYQDHSMALLENWRLSSDLTFEWVVIFSVLGSSTAGMIALLPVEYTDFALVVPCRSLQVAFFPHDNCTRDADTYV</sequence>
<feature type="non-terminal residue" evidence="1">
    <location>
        <position position="1"/>
    </location>
</feature>
<dbReference type="InterPro" id="IPR021109">
    <property type="entry name" value="Peptidase_aspartic_dom_sf"/>
</dbReference>
<comment type="caution">
    <text evidence="1">The sequence shown here is derived from an EMBL/GenBank/DDBJ whole genome shotgun (WGS) entry which is preliminary data.</text>
</comment>
<feature type="non-terminal residue" evidence="1">
    <location>
        <position position="183"/>
    </location>
</feature>
<reference evidence="1 2" key="1">
    <citation type="submission" date="2020-04" db="EMBL/GenBank/DDBJ databases">
        <title>Perkinsus olseni comparative genomics.</title>
        <authorList>
            <person name="Bogema D.R."/>
        </authorList>
    </citation>
    <scope>NUCLEOTIDE SEQUENCE [LARGE SCALE GENOMIC DNA]</scope>
    <source>
        <strain evidence="1">ATCC PRA-205</strain>
    </source>
</reference>
<accession>A0A7J6RPQ8</accession>
<gene>
    <name evidence="1" type="ORF">FOZ62_003889</name>
</gene>
<protein>
    <submittedName>
        <fullName evidence="1">Uncharacterized protein</fullName>
    </submittedName>
</protein>